<accession>A0ABR8EN06</accession>
<keyword evidence="2" id="KW-1185">Reference proteome</keyword>
<protein>
    <recommendedName>
        <fullName evidence="3">DUF2281 domain-containing protein</fullName>
    </recommendedName>
</protein>
<evidence type="ECO:0000313" key="2">
    <source>
        <dbReference type="Proteomes" id="UP000641954"/>
    </source>
</evidence>
<evidence type="ECO:0008006" key="3">
    <source>
        <dbReference type="Google" id="ProtNLM"/>
    </source>
</evidence>
<reference evidence="1 2" key="1">
    <citation type="journal article" date="2020" name="ISME J.">
        <title>Comparative genomics reveals insights into cyanobacterial evolution and habitat adaptation.</title>
        <authorList>
            <person name="Chen M.Y."/>
            <person name="Teng W.K."/>
            <person name="Zhao L."/>
            <person name="Hu C.X."/>
            <person name="Zhou Y.K."/>
            <person name="Han B.P."/>
            <person name="Song L.R."/>
            <person name="Shu W.S."/>
        </authorList>
    </citation>
    <scope>NUCLEOTIDE SEQUENCE [LARGE SCALE GENOMIC DNA]</scope>
    <source>
        <strain evidence="1 2">FACHB-1370</strain>
    </source>
</reference>
<organism evidence="1 2">
    <name type="scientific">Planktothricoides raciborskii FACHB-1370</name>
    <dbReference type="NCBI Taxonomy" id="2949576"/>
    <lineage>
        <taxon>Bacteria</taxon>
        <taxon>Bacillati</taxon>
        <taxon>Cyanobacteriota</taxon>
        <taxon>Cyanophyceae</taxon>
        <taxon>Oscillatoriophycideae</taxon>
        <taxon>Oscillatoriales</taxon>
        <taxon>Oscillatoriaceae</taxon>
        <taxon>Planktothricoides</taxon>
    </lineage>
</organism>
<sequence>MASQELKSKIDRLSPERLLVAADFLAYLAERESNDATEELLKIPGFLEVFNQAKKNVAAGKVTTVDQLKRSY</sequence>
<dbReference type="Proteomes" id="UP000641954">
    <property type="component" value="Unassembled WGS sequence"/>
</dbReference>
<gene>
    <name evidence="1" type="ORF">H6G72_24905</name>
</gene>
<dbReference type="EMBL" id="JACJSK010000054">
    <property type="protein sequence ID" value="MBD2547006.1"/>
    <property type="molecule type" value="Genomic_DNA"/>
</dbReference>
<comment type="caution">
    <text evidence="1">The sequence shown here is derived from an EMBL/GenBank/DDBJ whole genome shotgun (WGS) entry which is preliminary data.</text>
</comment>
<proteinExistence type="predicted"/>
<name>A0ABR8EN06_9CYAN</name>
<evidence type="ECO:0000313" key="1">
    <source>
        <dbReference type="EMBL" id="MBD2547006.1"/>
    </source>
</evidence>